<dbReference type="AlphaFoldDB" id="A0A915JZA8"/>
<dbReference type="GO" id="GO:0036265">
    <property type="term" value="P:RNA (guanine-N7)-methylation"/>
    <property type="evidence" value="ECO:0007669"/>
    <property type="project" value="InterPro"/>
</dbReference>
<dbReference type="InterPro" id="IPR015943">
    <property type="entry name" value="WD40/YVTN_repeat-like_dom_sf"/>
</dbReference>
<keyword evidence="6" id="KW-1185">Reference proteome</keyword>
<dbReference type="GO" id="GO:0006400">
    <property type="term" value="P:tRNA modification"/>
    <property type="evidence" value="ECO:0007669"/>
    <property type="project" value="TreeGrafter"/>
</dbReference>
<proteinExistence type="predicted"/>
<evidence type="ECO:0000313" key="6">
    <source>
        <dbReference type="Proteomes" id="UP000887565"/>
    </source>
</evidence>
<dbReference type="PANTHER" id="PTHR16288">
    <property type="entry name" value="WD40 REPEAT PROTEIN 4"/>
    <property type="match status" value="1"/>
</dbReference>
<reference evidence="7" key="1">
    <citation type="submission" date="2022-11" db="UniProtKB">
        <authorList>
            <consortium name="WormBaseParasite"/>
        </authorList>
    </citation>
    <scope>IDENTIFICATION</scope>
</reference>
<dbReference type="InterPro" id="IPR036322">
    <property type="entry name" value="WD40_repeat_dom_sf"/>
</dbReference>
<name>A0A915JZA8_ROMCU</name>
<dbReference type="InterPro" id="IPR028884">
    <property type="entry name" value="Trm82"/>
</dbReference>
<dbReference type="Gene3D" id="2.130.10.10">
    <property type="entry name" value="YVTN repeat-like/Quinoprotein amine dehydrogenase"/>
    <property type="match status" value="1"/>
</dbReference>
<dbReference type="Proteomes" id="UP000887565">
    <property type="component" value="Unplaced"/>
</dbReference>
<evidence type="ECO:0000256" key="2">
    <source>
        <dbReference type="ARBA" id="ARBA00022574"/>
    </source>
</evidence>
<protein>
    <submittedName>
        <fullName evidence="7">Uncharacterized protein</fullName>
    </submittedName>
</protein>
<comment type="subcellular location">
    <subcellularLocation>
        <location evidence="1">Nucleus</location>
    </subcellularLocation>
</comment>
<sequence>MCSFPLSSLKFKDETIFTTFGDKIYRFNHESSPSISKVCIGDVLAAKSQDNDGSSIEENVQILAFHNWESENKLIACDTRKNVLVYNAKDLKLEKIFLLHKPATAVIACTKSRTILVADRAGNVIRFDYDNGENFGKGTTILGHVSVIFDLILSEDEKFLLTSDRDEKIRVSHFPNVYNIESFCLGHKRYVFSLAWLQTTTEKNLLLSGSG</sequence>
<dbReference type="SUPFAM" id="SSF50978">
    <property type="entry name" value="WD40 repeat-like"/>
    <property type="match status" value="1"/>
</dbReference>
<keyword evidence="4" id="KW-0677">Repeat</keyword>
<evidence type="ECO:0000313" key="7">
    <source>
        <dbReference type="WBParaSite" id="nRc.2.0.1.t31732-RA"/>
    </source>
</evidence>
<keyword evidence="3" id="KW-0819">tRNA processing</keyword>
<evidence type="ECO:0000256" key="5">
    <source>
        <dbReference type="ARBA" id="ARBA00023242"/>
    </source>
</evidence>
<dbReference type="GO" id="GO:0005829">
    <property type="term" value="C:cytosol"/>
    <property type="evidence" value="ECO:0007669"/>
    <property type="project" value="TreeGrafter"/>
</dbReference>
<evidence type="ECO:0000256" key="4">
    <source>
        <dbReference type="ARBA" id="ARBA00022737"/>
    </source>
</evidence>
<dbReference type="GO" id="GO:0005634">
    <property type="term" value="C:nucleus"/>
    <property type="evidence" value="ECO:0007669"/>
    <property type="project" value="UniProtKB-SubCell"/>
</dbReference>
<keyword evidence="5" id="KW-0539">Nucleus</keyword>
<evidence type="ECO:0000256" key="3">
    <source>
        <dbReference type="ARBA" id="ARBA00022694"/>
    </source>
</evidence>
<dbReference type="WBParaSite" id="nRc.2.0.1.t31732-RA">
    <property type="protein sequence ID" value="nRc.2.0.1.t31732-RA"/>
    <property type="gene ID" value="nRc.2.0.1.g31732"/>
</dbReference>
<keyword evidence="2" id="KW-0853">WD repeat</keyword>
<organism evidence="6 7">
    <name type="scientific">Romanomermis culicivorax</name>
    <name type="common">Nematode worm</name>
    <dbReference type="NCBI Taxonomy" id="13658"/>
    <lineage>
        <taxon>Eukaryota</taxon>
        <taxon>Metazoa</taxon>
        <taxon>Ecdysozoa</taxon>
        <taxon>Nematoda</taxon>
        <taxon>Enoplea</taxon>
        <taxon>Dorylaimia</taxon>
        <taxon>Mermithida</taxon>
        <taxon>Mermithoidea</taxon>
        <taxon>Mermithidae</taxon>
        <taxon>Romanomermis</taxon>
    </lineage>
</organism>
<dbReference type="PANTHER" id="PTHR16288:SF0">
    <property type="entry name" value="TRNA (GUANINE-N(7)-)-METHYLTRANSFERASE NON-CATALYTIC SUBUNIT WDR4"/>
    <property type="match status" value="1"/>
</dbReference>
<evidence type="ECO:0000256" key="1">
    <source>
        <dbReference type="ARBA" id="ARBA00004123"/>
    </source>
</evidence>
<dbReference type="GO" id="GO:0043527">
    <property type="term" value="C:tRNA methyltransferase complex"/>
    <property type="evidence" value="ECO:0007669"/>
    <property type="project" value="TreeGrafter"/>
</dbReference>
<accession>A0A915JZA8</accession>